<comment type="caution">
    <text evidence="6">The sequence shown here is derived from an EMBL/GenBank/DDBJ whole genome shotgun (WGS) entry which is preliminary data.</text>
</comment>
<evidence type="ECO:0000259" key="5">
    <source>
        <dbReference type="Pfam" id="PF01266"/>
    </source>
</evidence>
<keyword evidence="2" id="KW-0285">Flavoprotein</keyword>
<gene>
    <name evidence="6" type="ORF">ABT404_52120</name>
</gene>
<dbReference type="PANTHER" id="PTHR10961:SF7">
    <property type="entry name" value="FAD DEPENDENT OXIDOREDUCTASE DOMAIN-CONTAINING PROTEIN"/>
    <property type="match status" value="1"/>
</dbReference>
<organism evidence="6 7">
    <name type="scientific">Streptomyces hyaluromycini</name>
    <dbReference type="NCBI Taxonomy" id="1377993"/>
    <lineage>
        <taxon>Bacteria</taxon>
        <taxon>Bacillati</taxon>
        <taxon>Actinomycetota</taxon>
        <taxon>Actinomycetes</taxon>
        <taxon>Kitasatosporales</taxon>
        <taxon>Streptomycetaceae</taxon>
        <taxon>Streptomyces</taxon>
    </lineage>
</organism>
<evidence type="ECO:0000256" key="2">
    <source>
        <dbReference type="ARBA" id="ARBA00022630"/>
    </source>
</evidence>
<dbReference type="EMBL" id="JBEPEK010000962">
    <property type="protein sequence ID" value="MER7187916.1"/>
    <property type="molecule type" value="Genomic_DNA"/>
</dbReference>
<dbReference type="Gene3D" id="3.50.50.60">
    <property type="entry name" value="FAD/NAD(P)-binding domain"/>
    <property type="match status" value="1"/>
</dbReference>
<reference evidence="6 7" key="1">
    <citation type="submission" date="2024-06" db="EMBL/GenBank/DDBJ databases">
        <title>The Natural Products Discovery Center: Release of the First 8490 Sequenced Strains for Exploring Actinobacteria Biosynthetic Diversity.</title>
        <authorList>
            <person name="Kalkreuter E."/>
            <person name="Kautsar S.A."/>
            <person name="Yang D."/>
            <person name="Bader C.D."/>
            <person name="Teijaro C.N."/>
            <person name="Fluegel L."/>
            <person name="Davis C.M."/>
            <person name="Simpson J.R."/>
            <person name="Lauterbach L."/>
            <person name="Steele A.D."/>
            <person name="Gui C."/>
            <person name="Meng S."/>
            <person name="Li G."/>
            <person name="Viehrig K."/>
            <person name="Ye F."/>
            <person name="Su P."/>
            <person name="Kiefer A.F."/>
            <person name="Nichols A."/>
            <person name="Cepeda A.J."/>
            <person name="Yan W."/>
            <person name="Fan B."/>
            <person name="Jiang Y."/>
            <person name="Adhikari A."/>
            <person name="Zheng C.-J."/>
            <person name="Schuster L."/>
            <person name="Cowan T.M."/>
            <person name="Smanski M.J."/>
            <person name="Chevrette M.G."/>
            <person name="De Carvalho L.P.S."/>
            <person name="Shen B."/>
        </authorList>
    </citation>
    <scope>NUCLEOTIDE SEQUENCE [LARGE SCALE GENOMIC DNA]</scope>
    <source>
        <strain evidence="6 7">NPDC000234</strain>
    </source>
</reference>
<dbReference type="InterPro" id="IPR036188">
    <property type="entry name" value="FAD/NAD-bd_sf"/>
</dbReference>
<dbReference type="Gene3D" id="3.30.9.10">
    <property type="entry name" value="D-Amino Acid Oxidase, subunit A, domain 2"/>
    <property type="match status" value="1"/>
</dbReference>
<dbReference type="Pfam" id="PF01266">
    <property type="entry name" value="DAO"/>
    <property type="match status" value="1"/>
</dbReference>
<dbReference type="SUPFAM" id="SSF54373">
    <property type="entry name" value="FAD-linked reductases, C-terminal domain"/>
    <property type="match status" value="1"/>
</dbReference>
<dbReference type="InterPro" id="IPR006076">
    <property type="entry name" value="FAD-dep_OxRdtase"/>
</dbReference>
<sequence length="241" mass="24730">QGVRGPAAVRVGRPDLLGSQLALAERAGATVADRTRATAWHPDGDGVVVRTADGEVRARRLVLCAGPWTPNLVPSLTAHLTVTRIVNAYFAADPAGPLGPGGLGSFSVELPEGLLYGFPAADGRGLKAGLDSGPAWDPEAARPAATDAELALLARAVKRVLPGAGPVTESLTCLYTMTPDRRFLVGEVPGVPQALLVSACSGHGFKFGPAIGAALADLVCELPRPDLDFLSPARLVPGGVR</sequence>
<dbReference type="InterPro" id="IPR045170">
    <property type="entry name" value="MTOX"/>
</dbReference>
<keyword evidence="4" id="KW-0560">Oxidoreductase</keyword>
<evidence type="ECO:0000256" key="1">
    <source>
        <dbReference type="ARBA" id="ARBA00001974"/>
    </source>
</evidence>
<dbReference type="SUPFAM" id="SSF51905">
    <property type="entry name" value="FAD/NAD(P)-binding domain"/>
    <property type="match status" value="1"/>
</dbReference>
<protein>
    <submittedName>
        <fullName evidence="6">FAD-dependent oxidoreductase</fullName>
    </submittedName>
</protein>
<evidence type="ECO:0000256" key="3">
    <source>
        <dbReference type="ARBA" id="ARBA00022827"/>
    </source>
</evidence>
<keyword evidence="7" id="KW-1185">Reference proteome</keyword>
<feature type="non-terminal residue" evidence="6">
    <location>
        <position position="1"/>
    </location>
</feature>
<proteinExistence type="predicted"/>
<accession>A0ABV1XFU0</accession>
<dbReference type="Proteomes" id="UP001474181">
    <property type="component" value="Unassembled WGS sequence"/>
</dbReference>
<evidence type="ECO:0000313" key="6">
    <source>
        <dbReference type="EMBL" id="MER7187916.1"/>
    </source>
</evidence>
<keyword evidence="3" id="KW-0274">FAD</keyword>
<dbReference type="RefSeq" id="WP_350792644.1">
    <property type="nucleotide sequence ID" value="NZ_JBEPEK010000962.1"/>
</dbReference>
<evidence type="ECO:0000313" key="7">
    <source>
        <dbReference type="Proteomes" id="UP001474181"/>
    </source>
</evidence>
<name>A0ABV1XFU0_9ACTN</name>
<comment type="cofactor">
    <cofactor evidence="1">
        <name>FAD</name>
        <dbReference type="ChEBI" id="CHEBI:57692"/>
    </cofactor>
</comment>
<feature type="domain" description="FAD dependent oxidoreductase" evidence="5">
    <location>
        <begin position="15"/>
        <end position="218"/>
    </location>
</feature>
<dbReference type="PANTHER" id="PTHR10961">
    <property type="entry name" value="PEROXISOMAL SARCOSINE OXIDASE"/>
    <property type="match status" value="1"/>
</dbReference>
<evidence type="ECO:0000256" key="4">
    <source>
        <dbReference type="ARBA" id="ARBA00023002"/>
    </source>
</evidence>